<evidence type="ECO:0000256" key="1">
    <source>
        <dbReference type="SAM" id="MobiDB-lite"/>
    </source>
</evidence>
<dbReference type="Proteomes" id="UP001176941">
    <property type="component" value="Chromosome 14"/>
</dbReference>
<accession>A0ABN8Y8M3</accession>
<sequence>MEVLEHCGSQCARSGLAPVQSLRLLVEMAHHGPPHLMPQPSRHVCGFGVVCASASAVAGLGARERHCGHIACPPGPARGGEVAGPEPTALMHPLTL</sequence>
<protein>
    <submittedName>
        <fullName evidence="2">Uncharacterized protein</fullName>
    </submittedName>
</protein>
<evidence type="ECO:0000313" key="3">
    <source>
        <dbReference type="Proteomes" id="UP001176941"/>
    </source>
</evidence>
<gene>
    <name evidence="2" type="ORF">MRATA1EN1_LOCUS5158</name>
</gene>
<organism evidence="2 3">
    <name type="scientific">Rangifer tarandus platyrhynchus</name>
    <name type="common">Svalbard reindeer</name>
    <dbReference type="NCBI Taxonomy" id="3082113"/>
    <lineage>
        <taxon>Eukaryota</taxon>
        <taxon>Metazoa</taxon>
        <taxon>Chordata</taxon>
        <taxon>Craniata</taxon>
        <taxon>Vertebrata</taxon>
        <taxon>Euteleostomi</taxon>
        <taxon>Mammalia</taxon>
        <taxon>Eutheria</taxon>
        <taxon>Laurasiatheria</taxon>
        <taxon>Artiodactyla</taxon>
        <taxon>Ruminantia</taxon>
        <taxon>Pecora</taxon>
        <taxon>Cervidae</taxon>
        <taxon>Odocoileinae</taxon>
        <taxon>Rangifer</taxon>
    </lineage>
</organism>
<reference evidence="2" key="1">
    <citation type="submission" date="2023-04" db="EMBL/GenBank/DDBJ databases">
        <authorList>
            <consortium name="ELIXIR-Norway"/>
        </authorList>
    </citation>
    <scope>NUCLEOTIDE SEQUENCE [LARGE SCALE GENOMIC DNA]</scope>
</reference>
<name>A0ABN8Y8M3_RANTA</name>
<evidence type="ECO:0000313" key="2">
    <source>
        <dbReference type="EMBL" id="CAI9156196.1"/>
    </source>
</evidence>
<keyword evidence="3" id="KW-1185">Reference proteome</keyword>
<feature type="region of interest" description="Disordered" evidence="1">
    <location>
        <begin position="76"/>
        <end position="96"/>
    </location>
</feature>
<dbReference type="EMBL" id="OX459950">
    <property type="protein sequence ID" value="CAI9156196.1"/>
    <property type="molecule type" value="Genomic_DNA"/>
</dbReference>
<proteinExistence type="predicted"/>